<dbReference type="AlphaFoldDB" id="A0A2P2HY30"/>
<dbReference type="PANTHER" id="PTHR13946">
    <property type="entry name" value="DNA-DIRECTED RNA POLYMERASE I,II,III"/>
    <property type="match status" value="1"/>
</dbReference>
<dbReference type="GO" id="GO:0003899">
    <property type="term" value="F:DNA-directed RNA polymerase activity"/>
    <property type="evidence" value="ECO:0007669"/>
    <property type="project" value="InterPro"/>
</dbReference>
<proteinExistence type="evidence at transcript level"/>
<dbReference type="InterPro" id="IPR009025">
    <property type="entry name" value="RBP11-like_dimer"/>
</dbReference>
<dbReference type="InterPro" id="IPR022905">
    <property type="entry name" value="Rpo11-like"/>
</dbReference>
<dbReference type="Pfam" id="PF13656">
    <property type="entry name" value="RNA_pol_L_2"/>
    <property type="match status" value="1"/>
</dbReference>
<organism evidence="5">
    <name type="scientific">Hirondellea gigas</name>
    <dbReference type="NCBI Taxonomy" id="1518452"/>
    <lineage>
        <taxon>Eukaryota</taxon>
        <taxon>Metazoa</taxon>
        <taxon>Ecdysozoa</taxon>
        <taxon>Arthropoda</taxon>
        <taxon>Crustacea</taxon>
        <taxon>Multicrustacea</taxon>
        <taxon>Malacostraca</taxon>
        <taxon>Eumalacostraca</taxon>
        <taxon>Peracarida</taxon>
        <taxon>Amphipoda</taxon>
        <taxon>Amphilochidea</taxon>
        <taxon>Lysianassida</taxon>
        <taxon>Lysianassidira</taxon>
        <taxon>Lysianassoidea</taxon>
        <taxon>Lysianassidae</taxon>
        <taxon>Hirondellea</taxon>
    </lineage>
</organism>
<dbReference type="PANTHER" id="PTHR13946:SF28">
    <property type="entry name" value="DNA-DIRECTED RNA POLYMERASES I AND III SUBUNIT RPAC2"/>
    <property type="match status" value="1"/>
</dbReference>
<dbReference type="EMBL" id="IACT01001283">
    <property type="protein sequence ID" value="LAC20639.1"/>
    <property type="molecule type" value="mRNA"/>
</dbReference>
<dbReference type="GO" id="GO:0006362">
    <property type="term" value="P:transcription elongation by RNA polymerase I"/>
    <property type="evidence" value="ECO:0007669"/>
    <property type="project" value="TreeGrafter"/>
</dbReference>
<keyword evidence="1 5" id="KW-0240">DNA-directed RNA polymerase</keyword>
<dbReference type="InterPro" id="IPR036603">
    <property type="entry name" value="RBP11-like"/>
</dbReference>
<keyword evidence="2" id="KW-0804">Transcription</keyword>
<protein>
    <submittedName>
        <fullName evidence="5">DNA-directed RNA polymerases I and III subunit RPAC2-like</fullName>
    </submittedName>
</protein>
<dbReference type="GO" id="GO:0006383">
    <property type="term" value="P:transcription by RNA polymerase III"/>
    <property type="evidence" value="ECO:0007669"/>
    <property type="project" value="TreeGrafter"/>
</dbReference>
<dbReference type="GO" id="GO:0046983">
    <property type="term" value="F:protein dimerization activity"/>
    <property type="evidence" value="ECO:0007669"/>
    <property type="project" value="InterPro"/>
</dbReference>
<evidence type="ECO:0000256" key="3">
    <source>
        <dbReference type="ARBA" id="ARBA00025751"/>
    </source>
</evidence>
<evidence type="ECO:0000313" key="6">
    <source>
        <dbReference type="EMBL" id="LAC20639.1"/>
    </source>
</evidence>
<dbReference type="SUPFAM" id="SSF55257">
    <property type="entry name" value="RBP11-like subunits of RNA polymerase"/>
    <property type="match status" value="1"/>
</dbReference>
<dbReference type="HAMAP" id="MF_00261">
    <property type="entry name" value="RNApol_arch_Rpo11"/>
    <property type="match status" value="1"/>
</dbReference>
<evidence type="ECO:0000259" key="4">
    <source>
        <dbReference type="Pfam" id="PF13656"/>
    </source>
</evidence>
<dbReference type="GO" id="GO:0005736">
    <property type="term" value="C:RNA polymerase I complex"/>
    <property type="evidence" value="ECO:0007669"/>
    <property type="project" value="TreeGrafter"/>
</dbReference>
<feature type="domain" description="DNA-directed RNA polymerase RBP11-like dimerisation" evidence="4">
    <location>
        <begin position="35"/>
        <end position="103"/>
    </location>
</feature>
<comment type="similarity">
    <text evidence="3">Belongs to the archaeal Rpo11/eukaryotic RPB11/RPC19 RNA polymerase subunit family.</text>
</comment>
<dbReference type="PROSITE" id="PS01154">
    <property type="entry name" value="RNA_POL_L_13KD"/>
    <property type="match status" value="1"/>
</dbReference>
<dbReference type="GO" id="GO:0003677">
    <property type="term" value="F:DNA binding"/>
    <property type="evidence" value="ECO:0007669"/>
    <property type="project" value="InterPro"/>
</dbReference>
<evidence type="ECO:0000313" key="5">
    <source>
        <dbReference type="EMBL" id="LAB66682.1"/>
    </source>
</evidence>
<dbReference type="EMBL" id="IACF01000947">
    <property type="protein sequence ID" value="LAB66682.1"/>
    <property type="molecule type" value="mRNA"/>
</dbReference>
<dbReference type="InterPro" id="IPR008193">
    <property type="entry name" value="RNA_pol_Rpb11_13-16kDa_CS"/>
</dbReference>
<sequence>MPVGDEGYKPITEETAAKPKIEVVSCPDQSESFQHFIIRDEDHTLGNALKHILLEDPAVQFSGYVMPHPMERRIEVNIHTIEGESAVNVLKRSLLKLKEQNVAVKEMIKTEVERYKSAHPENFQ</sequence>
<dbReference type="GO" id="GO:0005666">
    <property type="term" value="C:RNA polymerase III complex"/>
    <property type="evidence" value="ECO:0007669"/>
    <property type="project" value="TreeGrafter"/>
</dbReference>
<accession>A0A2P2HY30</accession>
<evidence type="ECO:0000256" key="1">
    <source>
        <dbReference type="ARBA" id="ARBA00022478"/>
    </source>
</evidence>
<name>A0A2P2HY30_9CRUS</name>
<reference evidence="5" key="2">
    <citation type="journal article" date="2018" name="Biosci. Biotechnol. Biochem.">
        <title>Polysaccharide hydrolase of the hadal zone amphipods Hirondellea gigas.</title>
        <authorList>
            <person name="Kobayashi H."/>
            <person name="Nagahama T."/>
            <person name="Arai W."/>
            <person name="Sasagawa Y."/>
            <person name="Umeda M."/>
            <person name="Hayashi T."/>
            <person name="Nikaido I."/>
            <person name="Watanabe H."/>
            <person name="Oguri K."/>
            <person name="Kitazato H."/>
            <person name="Fujioka K."/>
            <person name="Kido Y."/>
            <person name="Takami H."/>
        </authorList>
    </citation>
    <scope>NUCLEOTIDE SEQUENCE</scope>
    <source>
        <tissue evidence="5">Whole body</tissue>
    </source>
</reference>
<evidence type="ECO:0000256" key="2">
    <source>
        <dbReference type="ARBA" id="ARBA00023163"/>
    </source>
</evidence>
<reference evidence="6" key="1">
    <citation type="submission" date="2017-11" db="EMBL/GenBank/DDBJ databases">
        <title>The sensing device of the deep-sea amphipod.</title>
        <authorList>
            <person name="Kobayashi H."/>
            <person name="Nagahama T."/>
            <person name="Arai W."/>
            <person name="Sasagawa Y."/>
            <person name="Umeda M."/>
            <person name="Hayashi T."/>
            <person name="Nikaido I."/>
            <person name="Watanabe H."/>
            <person name="Oguri K."/>
            <person name="Kitazato H."/>
            <person name="Fujioka K."/>
            <person name="Kido Y."/>
            <person name="Takami H."/>
        </authorList>
    </citation>
    <scope>NUCLEOTIDE SEQUENCE</scope>
    <source>
        <tissue evidence="6">Whole body</tissue>
    </source>
</reference>
<dbReference type="Gene3D" id="3.30.1360.10">
    <property type="entry name" value="RNA polymerase, RBP11-like subunit"/>
    <property type="match status" value="1"/>
</dbReference>